<name>A0A1I1R9K1_9LACO</name>
<evidence type="ECO:0000313" key="1">
    <source>
        <dbReference type="EMBL" id="SFD31074.1"/>
    </source>
</evidence>
<dbReference type="RefSeq" id="WP_090092116.1">
    <property type="nucleotide sequence ID" value="NZ_CBCRVU010000001.1"/>
</dbReference>
<dbReference type="Proteomes" id="UP000199599">
    <property type="component" value="Unassembled WGS sequence"/>
</dbReference>
<sequence length="66" mass="7525">MFTELNIIIKKATKLLSVSYNRTGHNYSHNKTPLKAPIGGFIEQDWINVGNDLRRGILDYGTSKFK</sequence>
<protein>
    <submittedName>
        <fullName evidence="1">Uncharacterized protein</fullName>
    </submittedName>
</protein>
<proteinExistence type="predicted"/>
<dbReference type="EMBL" id="FOMN01000001">
    <property type="protein sequence ID" value="SFD31074.1"/>
    <property type="molecule type" value="Genomic_DNA"/>
</dbReference>
<organism evidence="1 2">
    <name type="scientific">Lactobacillus bombicola</name>
    <dbReference type="NCBI Taxonomy" id="1505723"/>
    <lineage>
        <taxon>Bacteria</taxon>
        <taxon>Bacillati</taxon>
        <taxon>Bacillota</taxon>
        <taxon>Bacilli</taxon>
        <taxon>Lactobacillales</taxon>
        <taxon>Lactobacillaceae</taxon>
        <taxon>Lactobacillus</taxon>
    </lineage>
</organism>
<evidence type="ECO:0000313" key="2">
    <source>
        <dbReference type="Proteomes" id="UP000199599"/>
    </source>
</evidence>
<gene>
    <name evidence="1" type="ORF">SAMN04487792_0263</name>
</gene>
<dbReference type="STRING" id="1505723.SAMN04487792_0263"/>
<dbReference type="AlphaFoldDB" id="A0A1I1R9K1"/>
<reference evidence="2" key="1">
    <citation type="submission" date="2016-10" db="EMBL/GenBank/DDBJ databases">
        <authorList>
            <person name="Varghese N."/>
            <person name="Submissions S."/>
        </authorList>
    </citation>
    <scope>NUCLEOTIDE SEQUENCE [LARGE SCALE GENOMIC DNA]</scope>
    <source>
        <strain evidence="2">R-53102</strain>
    </source>
</reference>
<accession>A0A1I1R9K1</accession>